<dbReference type="EMBL" id="CP119879">
    <property type="protein sequence ID" value="WFD35725.1"/>
    <property type="molecule type" value="Genomic_DNA"/>
</dbReference>
<feature type="transmembrane region" description="Helical" evidence="13">
    <location>
        <begin position="272"/>
        <end position="294"/>
    </location>
</feature>
<accession>A0AAF0ES64</accession>
<dbReference type="InterPro" id="IPR013121">
    <property type="entry name" value="Fe_red_NAD-bd_6"/>
</dbReference>
<comment type="similarity">
    <text evidence="2">Belongs to the ferric reductase (FRE) family.</text>
</comment>
<dbReference type="InterPro" id="IPR013130">
    <property type="entry name" value="Fe3_Rdtase_TM_dom"/>
</dbReference>
<feature type="transmembrane region" description="Helical" evidence="13">
    <location>
        <begin position="177"/>
        <end position="195"/>
    </location>
</feature>
<evidence type="ECO:0000313" key="15">
    <source>
        <dbReference type="EMBL" id="WFD35725.1"/>
    </source>
</evidence>
<dbReference type="PROSITE" id="PS51384">
    <property type="entry name" value="FAD_FR"/>
    <property type="match status" value="1"/>
</dbReference>
<comment type="subcellular location">
    <subcellularLocation>
        <location evidence="1">Cell membrane</location>
        <topology evidence="1">Multi-pass membrane protein</topology>
    </subcellularLocation>
</comment>
<dbReference type="Proteomes" id="UP001219933">
    <property type="component" value="Chromosome 3"/>
</dbReference>
<feature type="domain" description="FAD-binding FR-type" evidence="14">
    <location>
        <begin position="306"/>
        <end position="420"/>
    </location>
</feature>
<dbReference type="InterPro" id="IPR017938">
    <property type="entry name" value="Riboflavin_synthase-like_b-brl"/>
</dbReference>
<dbReference type="InterPro" id="IPR017927">
    <property type="entry name" value="FAD-bd_FR_type"/>
</dbReference>
<dbReference type="Pfam" id="PF08022">
    <property type="entry name" value="FAD_binding_8"/>
    <property type="match status" value="1"/>
</dbReference>
<evidence type="ECO:0000256" key="9">
    <source>
        <dbReference type="ARBA" id="ARBA00023002"/>
    </source>
</evidence>
<feature type="transmembrane region" description="Helical" evidence="13">
    <location>
        <begin position="103"/>
        <end position="124"/>
    </location>
</feature>
<evidence type="ECO:0000256" key="11">
    <source>
        <dbReference type="ARBA" id="ARBA00023136"/>
    </source>
</evidence>
<name>A0AAF0ES64_9BASI</name>
<dbReference type="EC" id="1.16.1.9" evidence="3"/>
<gene>
    <name evidence="15" type="ORF">MCUN1_002586</name>
</gene>
<keyword evidence="6 13" id="KW-0812">Transmembrane</keyword>
<dbReference type="GO" id="GO:0005886">
    <property type="term" value="C:plasma membrane"/>
    <property type="evidence" value="ECO:0007669"/>
    <property type="project" value="UniProtKB-SubCell"/>
</dbReference>
<keyword evidence="16" id="KW-1185">Reference proteome</keyword>
<evidence type="ECO:0000256" key="13">
    <source>
        <dbReference type="SAM" id="Phobius"/>
    </source>
</evidence>
<dbReference type="Gene3D" id="3.40.50.80">
    <property type="entry name" value="Nucleotide-binding domain of ferredoxin-NADP reductase (FNR) module"/>
    <property type="match status" value="1"/>
</dbReference>
<evidence type="ECO:0000259" key="14">
    <source>
        <dbReference type="PROSITE" id="PS51384"/>
    </source>
</evidence>
<dbReference type="InterPro" id="IPR000778">
    <property type="entry name" value="Cyt_b245_heavy_chain"/>
</dbReference>
<keyword evidence="9" id="KW-0560">Oxidoreductase</keyword>
<dbReference type="SUPFAM" id="SSF52343">
    <property type="entry name" value="Ferredoxin reductase-like, C-terminal NADP-linked domain"/>
    <property type="match status" value="1"/>
</dbReference>
<feature type="transmembrane region" description="Helical" evidence="13">
    <location>
        <begin position="136"/>
        <end position="157"/>
    </location>
</feature>
<keyword evidence="11 13" id="KW-0472">Membrane</keyword>
<protein>
    <recommendedName>
        <fullName evidence="3">ferric-chelate reductase (NADPH)</fullName>
        <ecNumber evidence="3">1.16.1.9</ecNumber>
    </recommendedName>
</protein>
<feature type="transmembrane region" description="Helical" evidence="13">
    <location>
        <begin position="244"/>
        <end position="266"/>
    </location>
</feature>
<dbReference type="Pfam" id="PF01794">
    <property type="entry name" value="Ferric_reduct"/>
    <property type="match status" value="1"/>
</dbReference>
<feature type="transmembrane region" description="Helical" evidence="13">
    <location>
        <begin position="215"/>
        <end position="237"/>
    </location>
</feature>
<keyword evidence="8 13" id="KW-1133">Transmembrane helix</keyword>
<dbReference type="Pfam" id="PF08030">
    <property type="entry name" value="NAD_binding_6"/>
    <property type="match status" value="1"/>
</dbReference>
<evidence type="ECO:0000313" key="16">
    <source>
        <dbReference type="Proteomes" id="UP001219933"/>
    </source>
</evidence>
<keyword evidence="10" id="KW-0406">Ion transport</keyword>
<evidence type="ECO:0000256" key="7">
    <source>
        <dbReference type="ARBA" id="ARBA00022982"/>
    </source>
</evidence>
<dbReference type="InterPro" id="IPR013112">
    <property type="entry name" value="FAD-bd_8"/>
</dbReference>
<dbReference type="GO" id="GO:0006826">
    <property type="term" value="P:iron ion transport"/>
    <property type="evidence" value="ECO:0007669"/>
    <property type="project" value="TreeGrafter"/>
</dbReference>
<dbReference type="SFLD" id="SFLDS00052">
    <property type="entry name" value="Ferric_Reductase_Domain"/>
    <property type="match status" value="1"/>
</dbReference>
<dbReference type="InterPro" id="IPR039261">
    <property type="entry name" value="FNR_nucleotide-bd"/>
</dbReference>
<reference evidence="15" key="1">
    <citation type="submission" date="2023-03" db="EMBL/GenBank/DDBJ databases">
        <title>Mating type loci evolution in Malassezia.</title>
        <authorList>
            <person name="Coelho M.A."/>
        </authorList>
    </citation>
    <scope>NUCLEOTIDE SEQUENCE</scope>
    <source>
        <strain evidence="15">CBS 11721</strain>
    </source>
</reference>
<dbReference type="GO" id="GO:0006879">
    <property type="term" value="P:intracellular iron ion homeostasis"/>
    <property type="evidence" value="ECO:0007669"/>
    <property type="project" value="TreeGrafter"/>
</dbReference>
<dbReference type="PRINTS" id="PR00466">
    <property type="entry name" value="GP91PHOX"/>
</dbReference>
<dbReference type="PANTHER" id="PTHR32361">
    <property type="entry name" value="FERRIC/CUPRIC REDUCTASE TRANSMEMBRANE COMPONENT"/>
    <property type="match status" value="1"/>
</dbReference>
<dbReference type="InterPro" id="IPR051410">
    <property type="entry name" value="Ferric/Cupric_Reductase"/>
</dbReference>
<sequence length="617" mass="69018">MIHGPHSPDKPSKAEKMLAMAHRDPFIEAGKYPKIITYVLCAIIGVAMISHILIRLRQRFPKICSKIRRSIPFGDRLTALRRGIVYYNPPDIGFIRFPTTGEIIVVFSFCISVIAWAFSIKPYYRLTREWGTPPLAVRTGMMGAGLVPFIVCLAVKVNPISVLTGISHDKLQVFHQWLARLFLFLSVVHAIPFIYQPNKEGGSKNLHAYYMSDPMYWSGTAALVILFLIVTPATRFIRQLSYEFFVVQHILTSVGLLACLIIHFEATLNSHLWIWAAIAIWAFSITIRTFTVIFSSEFVFAKRAELNVQSIYSTEVAPLNDEEQRDVELVRVSMSTPARWKPGQHVYLRFPSINPLENHPFTIVSLPGHVKNCASEMTVIIRVYNGMTKSLFQRARASEADNLEEVKIDDLKRVGSPQSQKSDIQVPFAAHTTRILALVDGPYGRSNDAAIYESATFVAGGSGASYVLPIINDLMRRARKGEPVLTKRIHFVWAARSSNIINWMMDYFSEVLDSRGGPIDIVISLYSSSPEATVKFEREELNTMVSFGRRPDLPSILAQEFADAGNLGLSSMGVYTCGPRCFTSTVGNAVSAVQWQILKGAVGSLKEVKLESEDGEM</sequence>
<dbReference type="SFLD" id="SFLDG01168">
    <property type="entry name" value="Ferric_reductase_subgroup_(FRE"/>
    <property type="match status" value="1"/>
</dbReference>
<evidence type="ECO:0000256" key="3">
    <source>
        <dbReference type="ARBA" id="ARBA00012668"/>
    </source>
</evidence>
<organism evidence="15 16">
    <name type="scientific">Malassezia cuniculi</name>
    <dbReference type="NCBI Taxonomy" id="948313"/>
    <lineage>
        <taxon>Eukaryota</taxon>
        <taxon>Fungi</taxon>
        <taxon>Dikarya</taxon>
        <taxon>Basidiomycota</taxon>
        <taxon>Ustilaginomycotina</taxon>
        <taxon>Malasseziomycetes</taxon>
        <taxon>Malasseziales</taxon>
        <taxon>Malasseziaceae</taxon>
        <taxon>Malassezia</taxon>
    </lineage>
</organism>
<proteinExistence type="inferred from homology"/>
<keyword evidence="7" id="KW-0249">Electron transport</keyword>
<evidence type="ECO:0000256" key="1">
    <source>
        <dbReference type="ARBA" id="ARBA00004651"/>
    </source>
</evidence>
<evidence type="ECO:0000256" key="5">
    <source>
        <dbReference type="ARBA" id="ARBA00022475"/>
    </source>
</evidence>
<evidence type="ECO:0000256" key="10">
    <source>
        <dbReference type="ARBA" id="ARBA00023065"/>
    </source>
</evidence>
<keyword evidence="5" id="KW-1003">Cell membrane</keyword>
<dbReference type="Gene3D" id="2.40.30.10">
    <property type="entry name" value="Translation factors"/>
    <property type="match status" value="1"/>
</dbReference>
<dbReference type="PANTHER" id="PTHR32361:SF23">
    <property type="entry name" value="FERRIC-CHELATE REDUCTASE"/>
    <property type="match status" value="1"/>
</dbReference>
<evidence type="ECO:0000256" key="8">
    <source>
        <dbReference type="ARBA" id="ARBA00022989"/>
    </source>
</evidence>
<evidence type="ECO:0000256" key="6">
    <source>
        <dbReference type="ARBA" id="ARBA00022692"/>
    </source>
</evidence>
<evidence type="ECO:0000256" key="4">
    <source>
        <dbReference type="ARBA" id="ARBA00022448"/>
    </source>
</evidence>
<feature type="transmembrane region" description="Helical" evidence="13">
    <location>
        <begin position="35"/>
        <end position="54"/>
    </location>
</feature>
<dbReference type="SUPFAM" id="SSF63380">
    <property type="entry name" value="Riboflavin synthase domain-like"/>
    <property type="match status" value="1"/>
</dbReference>
<keyword evidence="4" id="KW-0813">Transport</keyword>
<evidence type="ECO:0000256" key="12">
    <source>
        <dbReference type="ARBA" id="ARBA00048483"/>
    </source>
</evidence>
<dbReference type="GO" id="GO:0015677">
    <property type="term" value="P:copper ion import"/>
    <property type="evidence" value="ECO:0007669"/>
    <property type="project" value="TreeGrafter"/>
</dbReference>
<dbReference type="CDD" id="cd06186">
    <property type="entry name" value="NOX_Duox_like_FAD_NADP"/>
    <property type="match status" value="1"/>
</dbReference>
<dbReference type="AlphaFoldDB" id="A0AAF0ES64"/>
<evidence type="ECO:0000256" key="2">
    <source>
        <dbReference type="ARBA" id="ARBA00006278"/>
    </source>
</evidence>
<dbReference type="GO" id="GO:0052851">
    <property type="term" value="F:ferric-chelate reductase (NADPH) activity"/>
    <property type="evidence" value="ECO:0007669"/>
    <property type="project" value="UniProtKB-EC"/>
</dbReference>
<comment type="catalytic activity">
    <reaction evidence="12">
        <text>2 a Fe(II)-siderophore + NADP(+) + H(+) = 2 a Fe(III)-siderophore + NADPH</text>
        <dbReference type="Rhea" id="RHEA:28795"/>
        <dbReference type="Rhea" id="RHEA-COMP:11342"/>
        <dbReference type="Rhea" id="RHEA-COMP:11344"/>
        <dbReference type="ChEBI" id="CHEBI:15378"/>
        <dbReference type="ChEBI" id="CHEBI:29033"/>
        <dbReference type="ChEBI" id="CHEBI:29034"/>
        <dbReference type="ChEBI" id="CHEBI:57783"/>
        <dbReference type="ChEBI" id="CHEBI:58349"/>
        <dbReference type="EC" id="1.16.1.9"/>
    </reaction>
</comment>